<dbReference type="GO" id="GO:0046872">
    <property type="term" value="F:metal ion binding"/>
    <property type="evidence" value="ECO:0007669"/>
    <property type="project" value="UniProtKB-KW"/>
</dbReference>
<evidence type="ECO:0000259" key="11">
    <source>
        <dbReference type="Pfam" id="PF00432"/>
    </source>
</evidence>
<dbReference type="GO" id="GO:0004663">
    <property type="term" value="F:Rab geranylgeranyltransferase activity"/>
    <property type="evidence" value="ECO:0007669"/>
    <property type="project" value="UniProtKB-UniRule"/>
</dbReference>
<evidence type="ECO:0000256" key="3">
    <source>
        <dbReference type="ARBA" id="ARBA00022602"/>
    </source>
</evidence>
<comment type="cofactor">
    <cofactor evidence="9">
        <name>Zn(2+)</name>
        <dbReference type="ChEBI" id="CHEBI:29105"/>
    </cofactor>
    <text evidence="9">Binds 1 zinc ion per subunit.</text>
</comment>
<dbReference type="AlphaFoldDB" id="A0A448Z730"/>
<evidence type="ECO:0000256" key="5">
    <source>
        <dbReference type="ARBA" id="ARBA00022723"/>
    </source>
</evidence>
<dbReference type="Pfam" id="PF00432">
    <property type="entry name" value="Prenyltrans"/>
    <property type="match status" value="1"/>
</dbReference>
<keyword evidence="5 9" id="KW-0479">Metal-binding</keyword>
<feature type="domain" description="Prenyltransferase alpha-alpha toroid" evidence="11">
    <location>
        <begin position="52"/>
        <end position="385"/>
    </location>
</feature>
<evidence type="ECO:0000256" key="6">
    <source>
        <dbReference type="ARBA" id="ARBA00022737"/>
    </source>
</evidence>
<dbReference type="CDD" id="cd02894">
    <property type="entry name" value="GGTase-II"/>
    <property type="match status" value="1"/>
</dbReference>
<dbReference type="InterPro" id="IPR008930">
    <property type="entry name" value="Terpenoid_cyclase/PrenylTrfase"/>
</dbReference>
<dbReference type="FunFam" id="1.50.10.20:FF:000012">
    <property type="entry name" value="Geranylgeranyl transferase type-2 subunit beta"/>
    <property type="match status" value="1"/>
</dbReference>
<reference evidence="12 13" key="1">
    <citation type="submission" date="2019-01" db="EMBL/GenBank/DDBJ databases">
        <authorList>
            <person name="Ferrante I. M."/>
        </authorList>
    </citation>
    <scope>NUCLEOTIDE SEQUENCE [LARGE SCALE GENOMIC DNA]</scope>
    <source>
        <strain evidence="12 13">B856</strain>
    </source>
</reference>
<comment type="subunit">
    <text evidence="2">Heterodimer of an alpha and a beta subunit.</text>
</comment>
<keyword evidence="6" id="KW-0677">Repeat</keyword>
<protein>
    <recommendedName>
        <fullName evidence="9">Geranylgeranyl transferase type-2 subunit beta</fullName>
        <ecNumber evidence="9">2.5.1.60</ecNumber>
    </recommendedName>
</protein>
<keyword evidence="4 9" id="KW-0808">Transferase</keyword>
<feature type="region of interest" description="Disordered" evidence="10">
    <location>
        <begin position="1"/>
        <end position="37"/>
    </location>
</feature>
<evidence type="ECO:0000256" key="4">
    <source>
        <dbReference type="ARBA" id="ARBA00022679"/>
    </source>
</evidence>
<dbReference type="InterPro" id="IPR045089">
    <property type="entry name" value="PGGT1B-like"/>
</dbReference>
<comment type="similarity">
    <text evidence="1 9">Belongs to the protein prenyltransferase subunit beta family.</text>
</comment>
<evidence type="ECO:0000313" key="12">
    <source>
        <dbReference type="EMBL" id="VEU37828.1"/>
    </source>
</evidence>
<dbReference type="PANTHER" id="PTHR11774:SF11">
    <property type="entry name" value="GERANYLGERANYL TRANSFERASE TYPE-2 SUBUNIT BETA"/>
    <property type="match status" value="1"/>
</dbReference>
<dbReference type="InterPro" id="IPR001330">
    <property type="entry name" value="Prenyltrans"/>
</dbReference>
<dbReference type="InterPro" id="IPR026873">
    <property type="entry name" value="Ptb1"/>
</dbReference>
<dbReference type="GO" id="GO:0072657">
    <property type="term" value="P:protein localization to membrane"/>
    <property type="evidence" value="ECO:0007669"/>
    <property type="project" value="UniProtKB-ARBA"/>
</dbReference>
<gene>
    <name evidence="12" type="ORF">PSNMU_V1.4_AUG-EV-PASAV3_0046370</name>
</gene>
<dbReference type="OrthoDB" id="5428259at2759"/>
<evidence type="ECO:0000256" key="2">
    <source>
        <dbReference type="ARBA" id="ARBA00011355"/>
    </source>
</evidence>
<comment type="function">
    <text evidence="9">Catalyzes the transfer of a geranylgeranyl moiety from geranylgeranyl diphosphate to both cysteines of proteins with the C-terminal sequence -XXCC, -XCXC and -CCXX.</text>
</comment>
<keyword evidence="7 9" id="KW-0862">Zinc</keyword>
<dbReference type="EMBL" id="CAACVS010000143">
    <property type="protein sequence ID" value="VEU37828.1"/>
    <property type="molecule type" value="Genomic_DNA"/>
</dbReference>
<organism evidence="12 13">
    <name type="scientific">Pseudo-nitzschia multistriata</name>
    <dbReference type="NCBI Taxonomy" id="183589"/>
    <lineage>
        <taxon>Eukaryota</taxon>
        <taxon>Sar</taxon>
        <taxon>Stramenopiles</taxon>
        <taxon>Ochrophyta</taxon>
        <taxon>Bacillariophyta</taxon>
        <taxon>Bacillariophyceae</taxon>
        <taxon>Bacillariophycidae</taxon>
        <taxon>Bacillariales</taxon>
        <taxon>Bacillariaceae</taxon>
        <taxon>Pseudo-nitzschia</taxon>
    </lineage>
</organism>
<evidence type="ECO:0000256" key="9">
    <source>
        <dbReference type="RuleBase" id="RU365076"/>
    </source>
</evidence>
<dbReference type="PANTHER" id="PTHR11774">
    <property type="entry name" value="GERANYLGERANYL TRANSFERASE TYPE BETA SUBUNIT"/>
    <property type="match status" value="1"/>
</dbReference>
<evidence type="ECO:0000256" key="8">
    <source>
        <dbReference type="ARBA" id="ARBA00047658"/>
    </source>
</evidence>
<comment type="catalytic activity">
    <reaction evidence="8 9">
        <text>geranylgeranyl diphosphate + L-cysteinyl-[protein] = S-geranylgeranyl-L-cysteinyl-[protein] + diphosphate</text>
        <dbReference type="Rhea" id="RHEA:21240"/>
        <dbReference type="Rhea" id="RHEA-COMP:10131"/>
        <dbReference type="Rhea" id="RHEA-COMP:11537"/>
        <dbReference type="ChEBI" id="CHEBI:29950"/>
        <dbReference type="ChEBI" id="CHEBI:33019"/>
        <dbReference type="ChEBI" id="CHEBI:57533"/>
        <dbReference type="ChEBI" id="CHEBI:86021"/>
        <dbReference type="EC" id="2.5.1.60"/>
    </reaction>
</comment>
<accession>A0A448Z730</accession>
<sequence length="425" mass="45942">MVSDDNDTHPIDGTNGSGGETVAAGESDENQTHGDGTGIVHLEIGSCSTVPFYRASHLRYIGHLGNKLDSPSSYMGAVTEHLRMSGIYWTYTALSLLVSPSEADAIIGNESSRASDHQPQPPETELPLPRLVEWVLRCYDPRSGGFGGNVGHDGHLLYTLSALQILVVAKYDLNKLAVRDIAAFVVSLQQADGSFAGDEWGEIDTRFGYCALSALSILGSHCSTVGIHSVDVAKAVDYIASCQNPDGGFGSMRGAESHAGQVFCCVGALSIAGSLGVIRHPDLLAWWLSERQCDSGGLNGRPEKQADVCYSWWILSVLSILDRLDWISAEKLAGFIARAQDEDDGGIADRPEDMPDIFHTFFGIAGLSLLGKLPESYRRIDPVYALPVDVVERCGLSAQIVRRSRCDPENSGGRFSHRYDVLERI</sequence>
<feature type="compositionally biased region" description="Basic and acidic residues" evidence="10">
    <location>
        <begin position="1"/>
        <end position="10"/>
    </location>
</feature>
<dbReference type="EC" id="2.5.1.60" evidence="9"/>
<evidence type="ECO:0000256" key="1">
    <source>
        <dbReference type="ARBA" id="ARBA00010497"/>
    </source>
</evidence>
<dbReference type="Gene3D" id="1.50.10.20">
    <property type="match status" value="1"/>
</dbReference>
<keyword evidence="13" id="KW-1185">Reference proteome</keyword>
<keyword evidence="3 9" id="KW-0637">Prenyltransferase</keyword>
<dbReference type="GO" id="GO:0005968">
    <property type="term" value="C:Rab-protein geranylgeranyltransferase complex"/>
    <property type="evidence" value="ECO:0007669"/>
    <property type="project" value="UniProtKB-UniRule"/>
</dbReference>
<dbReference type="SUPFAM" id="SSF48239">
    <property type="entry name" value="Terpenoid cyclases/Protein prenyltransferases"/>
    <property type="match status" value="1"/>
</dbReference>
<evidence type="ECO:0000256" key="10">
    <source>
        <dbReference type="SAM" id="MobiDB-lite"/>
    </source>
</evidence>
<proteinExistence type="inferred from homology"/>
<evidence type="ECO:0000313" key="13">
    <source>
        <dbReference type="Proteomes" id="UP000291116"/>
    </source>
</evidence>
<evidence type="ECO:0000256" key="7">
    <source>
        <dbReference type="ARBA" id="ARBA00022833"/>
    </source>
</evidence>
<dbReference type="Proteomes" id="UP000291116">
    <property type="component" value="Unassembled WGS sequence"/>
</dbReference>
<name>A0A448Z730_9STRA</name>